<name>A0ABT5S7F2_9FLAO</name>
<keyword evidence="1" id="KW-0472">Membrane</keyword>
<organism evidence="3 4">
    <name type="scientific">Polaribacter ponticola</name>
    <dbReference type="NCBI Taxonomy" id="2978475"/>
    <lineage>
        <taxon>Bacteria</taxon>
        <taxon>Pseudomonadati</taxon>
        <taxon>Bacteroidota</taxon>
        <taxon>Flavobacteriia</taxon>
        <taxon>Flavobacteriales</taxon>
        <taxon>Flavobacteriaceae</taxon>
    </lineage>
</organism>
<gene>
    <name evidence="3" type="ORF">N5A56_006180</name>
</gene>
<comment type="caution">
    <text evidence="3">The sequence shown here is derived from an EMBL/GenBank/DDBJ whole genome shotgun (WGS) entry which is preliminary data.</text>
</comment>
<keyword evidence="2" id="KW-0732">Signal</keyword>
<keyword evidence="1" id="KW-1133">Transmembrane helix</keyword>
<dbReference type="Proteomes" id="UP001151478">
    <property type="component" value="Unassembled WGS sequence"/>
</dbReference>
<dbReference type="InterPro" id="IPR008979">
    <property type="entry name" value="Galactose-bd-like_sf"/>
</dbReference>
<feature type="signal peptide" evidence="2">
    <location>
        <begin position="1"/>
        <end position="19"/>
    </location>
</feature>
<dbReference type="EMBL" id="JAOSLC020000003">
    <property type="protein sequence ID" value="MDD7914033.1"/>
    <property type="molecule type" value="Genomic_DNA"/>
</dbReference>
<evidence type="ECO:0000256" key="2">
    <source>
        <dbReference type="SAM" id="SignalP"/>
    </source>
</evidence>
<evidence type="ECO:0008006" key="5">
    <source>
        <dbReference type="Google" id="ProtNLM"/>
    </source>
</evidence>
<feature type="transmembrane region" description="Helical" evidence="1">
    <location>
        <begin position="182"/>
        <end position="202"/>
    </location>
</feature>
<proteinExistence type="predicted"/>
<evidence type="ECO:0000313" key="3">
    <source>
        <dbReference type="EMBL" id="MDD7914033.1"/>
    </source>
</evidence>
<evidence type="ECO:0000313" key="4">
    <source>
        <dbReference type="Proteomes" id="UP001151478"/>
    </source>
</evidence>
<accession>A0ABT5S7F2</accession>
<sequence length="215" mass="24402">MKKVLFLTALTCCVLFSNAQQKVVEYSGTEIDFGTLKAGTLYKGVDQKLVGQYLNIIDIHAVASTEHNLWTLTYQFELKDSIIKAEDIWLQLRSNVNAAEVYFNGQLLLNNGLVGMSISTEKNGLNLIRKHISRNVLVVGVNELKVRFSNYKNKEGVIFRDLAIGSLTSFTDHARTIHTASLLFSGIFLFAILINIALYFSLNRKKRFCYWVFCF</sequence>
<protein>
    <recommendedName>
        <fullName evidence="5">7TM-DISM receptor extracellular domain-containing protein</fullName>
    </recommendedName>
</protein>
<dbReference type="SUPFAM" id="SSF49785">
    <property type="entry name" value="Galactose-binding domain-like"/>
    <property type="match status" value="1"/>
</dbReference>
<keyword evidence="1" id="KW-0812">Transmembrane</keyword>
<keyword evidence="4" id="KW-1185">Reference proteome</keyword>
<feature type="chain" id="PRO_5045606650" description="7TM-DISM receptor extracellular domain-containing protein" evidence="2">
    <location>
        <begin position="20"/>
        <end position="215"/>
    </location>
</feature>
<reference evidence="3" key="1">
    <citation type="submission" date="2023-02" db="EMBL/GenBank/DDBJ databases">
        <title>Polaribacter ponticola sp. nov., isolated from seawater.</title>
        <authorList>
            <person name="Baek J.H."/>
            <person name="Kim J.M."/>
            <person name="Choi D.G."/>
            <person name="Jeon C.O."/>
        </authorList>
    </citation>
    <scope>NUCLEOTIDE SEQUENCE</scope>
    <source>
        <strain evidence="3">MSW5</strain>
    </source>
</reference>
<evidence type="ECO:0000256" key="1">
    <source>
        <dbReference type="SAM" id="Phobius"/>
    </source>
</evidence>
<dbReference type="RefSeq" id="WP_265724705.1">
    <property type="nucleotide sequence ID" value="NZ_JAOSLC020000003.1"/>
</dbReference>